<gene>
    <name evidence="12" type="ORF">Ocin01_15898</name>
</gene>
<dbReference type="GO" id="GO:0000978">
    <property type="term" value="F:RNA polymerase II cis-regulatory region sequence-specific DNA binding"/>
    <property type="evidence" value="ECO:0007669"/>
    <property type="project" value="TreeGrafter"/>
</dbReference>
<dbReference type="OMA" id="TECWQSF"/>
<evidence type="ECO:0000256" key="9">
    <source>
        <dbReference type="ARBA" id="ARBA00023242"/>
    </source>
</evidence>
<dbReference type="Pfam" id="PF13912">
    <property type="entry name" value="zf-C2H2_6"/>
    <property type="match status" value="1"/>
</dbReference>
<feature type="domain" description="C2H2-type" evidence="11">
    <location>
        <begin position="244"/>
        <end position="271"/>
    </location>
</feature>
<dbReference type="FunFam" id="3.30.160.60:FF:000446">
    <property type="entry name" value="Zinc finger protein"/>
    <property type="match status" value="1"/>
</dbReference>
<feature type="domain" description="C2H2-type" evidence="11">
    <location>
        <begin position="95"/>
        <end position="122"/>
    </location>
</feature>
<dbReference type="FunFam" id="3.30.160.60:FF:000965">
    <property type="entry name" value="Neurotrophin receptor-interacting factor homolog"/>
    <property type="match status" value="1"/>
</dbReference>
<dbReference type="PROSITE" id="PS50157">
    <property type="entry name" value="ZINC_FINGER_C2H2_2"/>
    <property type="match status" value="12"/>
</dbReference>
<evidence type="ECO:0000256" key="4">
    <source>
        <dbReference type="ARBA" id="ARBA00022771"/>
    </source>
</evidence>
<evidence type="ECO:0000313" key="13">
    <source>
        <dbReference type="Proteomes" id="UP000094527"/>
    </source>
</evidence>
<accession>A0A1D2MD23</accession>
<dbReference type="Pfam" id="PF00096">
    <property type="entry name" value="zf-C2H2"/>
    <property type="match status" value="5"/>
</dbReference>
<keyword evidence="5" id="KW-0862">Zinc</keyword>
<evidence type="ECO:0000259" key="11">
    <source>
        <dbReference type="PROSITE" id="PS50157"/>
    </source>
</evidence>
<feature type="domain" description="C2H2-type" evidence="11">
    <location>
        <begin position="123"/>
        <end position="151"/>
    </location>
</feature>
<keyword evidence="6" id="KW-0805">Transcription regulation</keyword>
<proteinExistence type="predicted"/>
<evidence type="ECO:0000313" key="12">
    <source>
        <dbReference type="EMBL" id="ODM90784.1"/>
    </source>
</evidence>
<evidence type="ECO:0000256" key="7">
    <source>
        <dbReference type="ARBA" id="ARBA00023125"/>
    </source>
</evidence>
<keyword evidence="4 10" id="KW-0863">Zinc-finger</keyword>
<dbReference type="PROSITE" id="PS00028">
    <property type="entry name" value="ZINC_FINGER_C2H2_1"/>
    <property type="match status" value="12"/>
</dbReference>
<organism evidence="12 13">
    <name type="scientific">Orchesella cincta</name>
    <name type="common">Springtail</name>
    <name type="synonym">Podura cincta</name>
    <dbReference type="NCBI Taxonomy" id="48709"/>
    <lineage>
        <taxon>Eukaryota</taxon>
        <taxon>Metazoa</taxon>
        <taxon>Ecdysozoa</taxon>
        <taxon>Arthropoda</taxon>
        <taxon>Hexapoda</taxon>
        <taxon>Collembola</taxon>
        <taxon>Entomobryomorpha</taxon>
        <taxon>Entomobryoidea</taxon>
        <taxon>Orchesellidae</taxon>
        <taxon>Orchesellinae</taxon>
        <taxon>Orchesella</taxon>
    </lineage>
</organism>
<evidence type="ECO:0000256" key="10">
    <source>
        <dbReference type="PROSITE-ProRule" id="PRU00042"/>
    </source>
</evidence>
<comment type="subcellular location">
    <subcellularLocation>
        <location evidence="1">Nucleus</location>
    </subcellularLocation>
</comment>
<dbReference type="AlphaFoldDB" id="A0A1D2MD23"/>
<comment type="caution">
    <text evidence="12">The sequence shown here is derived from an EMBL/GenBank/DDBJ whole genome shotgun (WGS) entry which is preliminary data.</text>
</comment>
<feature type="domain" description="C2H2-type" evidence="11">
    <location>
        <begin position="213"/>
        <end position="241"/>
    </location>
</feature>
<dbReference type="GO" id="GO:0005634">
    <property type="term" value="C:nucleus"/>
    <property type="evidence" value="ECO:0007669"/>
    <property type="project" value="UniProtKB-SubCell"/>
</dbReference>
<sequence length="355" mass="41629">MPKEKSVQCALCDKLFSWKFQMENHMLTHTGEKPFKCTLCARSFNAVGNLARHQLVHKDNRKKYSCSQCSMLLSSKDTLTQHIRLVHEKSKYFTKLCNTCKKPFPTNTELSRHMRTHTGEKPYQCLFCDRCFSLSKNLNTHILAIHLKEKPYFCKDCPYSFSSVGSLKYHVRKVHPIGLKPQPKFQCCVCEKYLDSNTDLQNHLRVHTREKPYSCEICKRRFAWKVSYKHHSAHFHAKEKKTDILCPICEKPFRRLSKLKAHCQRHIKERPYDCLECDVSFGSNQGLRGHVLRVHRKEMNFSCGLCEKTFFLKTARDEHISAHLKETPYSCSLCSRGFPSKKGLRNHLKRHARMT</sequence>
<protein>
    <submittedName>
        <fullName evidence="12">Putative zinc finger protein</fullName>
    </submittedName>
</protein>
<dbReference type="FunFam" id="3.30.160.60:FF:000176">
    <property type="entry name" value="zinc finger protein 70"/>
    <property type="match status" value="1"/>
</dbReference>
<keyword evidence="2" id="KW-0479">Metal-binding</keyword>
<dbReference type="PANTHER" id="PTHR24384">
    <property type="entry name" value="FINGER PUTATIVE TRANSCRIPTION FACTOR FAMILY-RELATED"/>
    <property type="match status" value="1"/>
</dbReference>
<keyword evidence="13" id="KW-1185">Reference proteome</keyword>
<evidence type="ECO:0000256" key="1">
    <source>
        <dbReference type="ARBA" id="ARBA00004123"/>
    </source>
</evidence>
<dbReference type="OrthoDB" id="6077919at2759"/>
<name>A0A1D2MD23_ORCCI</name>
<feature type="domain" description="C2H2-type" evidence="11">
    <location>
        <begin position="64"/>
        <end position="92"/>
    </location>
</feature>
<dbReference type="GO" id="GO:0008270">
    <property type="term" value="F:zinc ion binding"/>
    <property type="evidence" value="ECO:0007669"/>
    <property type="project" value="UniProtKB-KW"/>
</dbReference>
<feature type="domain" description="C2H2-type" evidence="11">
    <location>
        <begin position="35"/>
        <end position="62"/>
    </location>
</feature>
<dbReference type="EMBL" id="LJIJ01001794">
    <property type="protein sequence ID" value="ODM90784.1"/>
    <property type="molecule type" value="Genomic_DNA"/>
</dbReference>
<keyword evidence="8" id="KW-0804">Transcription</keyword>
<dbReference type="GO" id="GO:0000981">
    <property type="term" value="F:DNA-binding transcription factor activity, RNA polymerase II-specific"/>
    <property type="evidence" value="ECO:0007669"/>
    <property type="project" value="TreeGrafter"/>
</dbReference>
<dbReference type="FunFam" id="3.30.160.60:FF:000358">
    <property type="entry name" value="zinc finger protein 24"/>
    <property type="match status" value="1"/>
</dbReference>
<dbReference type="SMART" id="SM00355">
    <property type="entry name" value="ZnF_C2H2"/>
    <property type="match status" value="12"/>
</dbReference>
<dbReference type="InterPro" id="IPR036236">
    <property type="entry name" value="Znf_C2H2_sf"/>
</dbReference>
<dbReference type="PANTHER" id="PTHR24384:SF189">
    <property type="entry name" value="C2H2-TYPE DOMAIN-CONTAINING PROTEIN-RELATED"/>
    <property type="match status" value="1"/>
</dbReference>
<feature type="domain" description="C2H2-type" evidence="11">
    <location>
        <begin position="7"/>
        <end position="34"/>
    </location>
</feature>
<evidence type="ECO:0000256" key="6">
    <source>
        <dbReference type="ARBA" id="ARBA00023015"/>
    </source>
</evidence>
<dbReference type="STRING" id="48709.A0A1D2MD23"/>
<dbReference type="InterPro" id="IPR013087">
    <property type="entry name" value="Znf_C2H2_type"/>
</dbReference>
<dbReference type="Proteomes" id="UP000094527">
    <property type="component" value="Unassembled WGS sequence"/>
</dbReference>
<reference evidence="12 13" key="1">
    <citation type="journal article" date="2016" name="Genome Biol. Evol.">
        <title>Gene Family Evolution Reflects Adaptation to Soil Environmental Stressors in the Genome of the Collembolan Orchesella cincta.</title>
        <authorList>
            <person name="Faddeeva-Vakhrusheva A."/>
            <person name="Derks M.F."/>
            <person name="Anvar S.Y."/>
            <person name="Agamennone V."/>
            <person name="Suring W."/>
            <person name="Smit S."/>
            <person name="van Straalen N.M."/>
            <person name="Roelofs D."/>
        </authorList>
    </citation>
    <scope>NUCLEOTIDE SEQUENCE [LARGE SCALE GENOMIC DNA]</scope>
    <source>
        <tissue evidence="12">Mixed pool</tissue>
    </source>
</reference>
<keyword evidence="9" id="KW-0539">Nucleus</keyword>
<evidence type="ECO:0000256" key="3">
    <source>
        <dbReference type="ARBA" id="ARBA00022737"/>
    </source>
</evidence>
<dbReference type="Gene3D" id="3.30.160.60">
    <property type="entry name" value="Classic Zinc Finger"/>
    <property type="match status" value="11"/>
</dbReference>
<dbReference type="Pfam" id="PF13894">
    <property type="entry name" value="zf-C2H2_4"/>
    <property type="match status" value="1"/>
</dbReference>
<feature type="domain" description="C2H2-type" evidence="11">
    <location>
        <begin position="301"/>
        <end position="328"/>
    </location>
</feature>
<evidence type="ECO:0000256" key="8">
    <source>
        <dbReference type="ARBA" id="ARBA00023163"/>
    </source>
</evidence>
<evidence type="ECO:0000256" key="5">
    <source>
        <dbReference type="ARBA" id="ARBA00022833"/>
    </source>
</evidence>
<keyword evidence="7" id="KW-0238">DNA-binding</keyword>
<evidence type="ECO:0000256" key="2">
    <source>
        <dbReference type="ARBA" id="ARBA00022723"/>
    </source>
</evidence>
<feature type="domain" description="C2H2-type" evidence="11">
    <location>
        <begin position="329"/>
        <end position="355"/>
    </location>
</feature>
<feature type="domain" description="C2H2-type" evidence="11">
    <location>
        <begin position="185"/>
        <end position="212"/>
    </location>
</feature>
<feature type="domain" description="C2H2-type" evidence="11">
    <location>
        <begin position="272"/>
        <end position="300"/>
    </location>
</feature>
<dbReference type="SUPFAM" id="SSF57667">
    <property type="entry name" value="beta-beta-alpha zinc fingers"/>
    <property type="match status" value="7"/>
</dbReference>
<dbReference type="InterPro" id="IPR050752">
    <property type="entry name" value="C2H2-ZF_domain"/>
</dbReference>
<keyword evidence="3" id="KW-0677">Repeat</keyword>
<feature type="domain" description="C2H2-type" evidence="11">
    <location>
        <begin position="152"/>
        <end position="175"/>
    </location>
</feature>